<sequence>MPERRFLRPRLLAAVDGALWVVDEFQPVAALVEPGTGTVREVVDWRSLAPPEPGHSAEIVTDGSRIWVQQGSSVGWVDETGLRQAAEVGGTHLCAVGRGAAWCVDWHSPDPGRSPGPGIAPVPPPMPEGRLVIVAEDGPTRVIPVDRPAQHVEIRADGAYLEVHSEPPTATPVSSSGWTFTYHHDHLWFPAEVPDRIEFADHAKRDPGPGGLGWSGRGGAGSWLAWHSADEVTTDGLLASGLRWALGPLPEFAHGDRHPVVATGHDPDTGAERVRFELGTGRLHAAVECGGYLWAVLCPAPRPRDRPPLRLLRIDPGSGQVDQVAPVDITDRCWSPVSLPEDEIEAHANRERAVFDDVERYLRGVADARSEIDGRWPDLGVRLTFRHPYFPGGWLSRRWRVFDEIGRPVSHEYASVHLMEDLDTHHLPPVDAAEGGVLEI</sequence>
<dbReference type="RefSeq" id="WP_344678363.1">
    <property type="nucleotide sequence ID" value="NZ_BAAAUX010000005.1"/>
</dbReference>
<proteinExistence type="predicted"/>
<keyword evidence="2" id="KW-1185">Reference proteome</keyword>
<accession>A0ABN3V5W4</accession>
<dbReference type="EMBL" id="BAAAUX010000005">
    <property type="protein sequence ID" value="GAA2779632.1"/>
    <property type="molecule type" value="Genomic_DNA"/>
</dbReference>
<reference evidence="1 2" key="1">
    <citation type="journal article" date="2019" name="Int. J. Syst. Evol. Microbiol.">
        <title>The Global Catalogue of Microorganisms (GCM) 10K type strain sequencing project: providing services to taxonomists for standard genome sequencing and annotation.</title>
        <authorList>
            <consortium name="The Broad Institute Genomics Platform"/>
            <consortium name="The Broad Institute Genome Sequencing Center for Infectious Disease"/>
            <person name="Wu L."/>
            <person name="Ma J."/>
        </authorList>
    </citation>
    <scope>NUCLEOTIDE SEQUENCE [LARGE SCALE GENOMIC DNA]</scope>
    <source>
        <strain evidence="1 2">JCM 9383</strain>
    </source>
</reference>
<protein>
    <submittedName>
        <fullName evidence="1">Uncharacterized protein</fullName>
    </submittedName>
</protein>
<dbReference type="Proteomes" id="UP001500979">
    <property type="component" value="Unassembled WGS sequence"/>
</dbReference>
<comment type="caution">
    <text evidence="1">The sequence shown here is derived from an EMBL/GenBank/DDBJ whole genome shotgun (WGS) entry which is preliminary data.</text>
</comment>
<organism evidence="1 2">
    <name type="scientific">Saccharopolyspora taberi</name>
    <dbReference type="NCBI Taxonomy" id="60895"/>
    <lineage>
        <taxon>Bacteria</taxon>
        <taxon>Bacillati</taxon>
        <taxon>Actinomycetota</taxon>
        <taxon>Actinomycetes</taxon>
        <taxon>Pseudonocardiales</taxon>
        <taxon>Pseudonocardiaceae</taxon>
        <taxon>Saccharopolyspora</taxon>
    </lineage>
</organism>
<evidence type="ECO:0000313" key="2">
    <source>
        <dbReference type="Proteomes" id="UP001500979"/>
    </source>
</evidence>
<name>A0ABN3V5W4_9PSEU</name>
<evidence type="ECO:0000313" key="1">
    <source>
        <dbReference type="EMBL" id="GAA2779632.1"/>
    </source>
</evidence>
<gene>
    <name evidence="1" type="ORF">GCM10010470_11690</name>
</gene>